<keyword evidence="4 7" id="KW-0812">Transmembrane</keyword>
<keyword evidence="6 7" id="KW-0472">Membrane</keyword>
<dbReference type="RefSeq" id="WP_017053505.1">
    <property type="nucleotide sequence ID" value="NZ_AJYW02000298.1"/>
</dbReference>
<dbReference type="InterPro" id="IPR002656">
    <property type="entry name" value="Acyl_transf_3_dom"/>
</dbReference>
<comment type="caution">
    <text evidence="9">The sequence shown here is derived from an EMBL/GenBank/DDBJ whole genome shotgun (WGS) entry which is preliminary data.</text>
</comment>
<dbReference type="EMBL" id="AJYW02000298">
    <property type="protein sequence ID" value="OEE71111.1"/>
    <property type="molecule type" value="Genomic_DNA"/>
</dbReference>
<feature type="transmembrane region" description="Helical" evidence="7">
    <location>
        <begin position="276"/>
        <end position="299"/>
    </location>
</feature>
<keyword evidence="9" id="KW-0012">Acyltransferase</keyword>
<dbReference type="GO" id="GO:0005886">
    <property type="term" value="C:plasma membrane"/>
    <property type="evidence" value="ECO:0007669"/>
    <property type="project" value="UniProtKB-SubCell"/>
</dbReference>
<feature type="transmembrane region" description="Helical" evidence="7">
    <location>
        <begin position="215"/>
        <end position="232"/>
    </location>
</feature>
<feature type="transmembrane region" description="Helical" evidence="7">
    <location>
        <begin position="78"/>
        <end position="96"/>
    </location>
</feature>
<evidence type="ECO:0000259" key="8">
    <source>
        <dbReference type="Pfam" id="PF01757"/>
    </source>
</evidence>
<organism evidence="9 10">
    <name type="scientific">Vibrio genomosp. F6 str. FF-238</name>
    <dbReference type="NCBI Taxonomy" id="1191298"/>
    <lineage>
        <taxon>Bacteria</taxon>
        <taxon>Pseudomonadati</taxon>
        <taxon>Pseudomonadota</taxon>
        <taxon>Gammaproteobacteria</taxon>
        <taxon>Vibrionales</taxon>
        <taxon>Vibrionaceae</taxon>
        <taxon>Vibrio</taxon>
    </lineage>
</organism>
<feature type="domain" description="Acyltransferase 3" evidence="8">
    <location>
        <begin position="5"/>
        <end position="328"/>
    </location>
</feature>
<sequence length="346" mass="40180">MHINSFTQFRAIAILFIISGHSFSVVGMSFDSLFDKAVMNFISGGTSLFVFISGFLFHHVFYSKFNHKKFIIKKCQNVLYPYLIIGLAPITLYVVTQSSAFDGYFLPNGEGILSEYIVPIIKYYISGRFITAYWYIPFIMITFFLSPIHVMFIRLNLKFQMMIIILLSLVAVFIHRPIDNINVIQSFVYFTPVYLIGMVASIHKNHIYKYLGSKEIYIFVFIFLVLLLQIYWGCEGSSHKQPFEFVGLDLMFIQKIALCFFFMVLLHRFEDVDNKYINVIASTSFAAFFIHPFVISIISRLNLHYIQLDSWLFFLFFVGLLLSACIIASLSVKKLIPNHSRYILGY</sequence>
<proteinExistence type="inferred from homology"/>
<keyword evidence="3" id="KW-1003">Cell membrane</keyword>
<reference evidence="9 10" key="1">
    <citation type="journal article" date="2012" name="Science">
        <title>Ecological populations of bacteria act as socially cohesive units of antibiotic production and resistance.</title>
        <authorList>
            <person name="Cordero O.X."/>
            <person name="Wildschutte H."/>
            <person name="Kirkup B."/>
            <person name="Proehl S."/>
            <person name="Ngo L."/>
            <person name="Hussain F."/>
            <person name="Le Roux F."/>
            <person name="Mincer T."/>
            <person name="Polz M.F."/>
        </authorList>
    </citation>
    <scope>NUCLEOTIDE SEQUENCE [LARGE SCALE GENOMIC DNA]</scope>
    <source>
        <strain evidence="9 10">FF-238</strain>
    </source>
</reference>
<keyword evidence="9" id="KW-0808">Transferase</keyword>
<feature type="transmembrane region" description="Helical" evidence="7">
    <location>
        <begin position="184"/>
        <end position="203"/>
    </location>
</feature>
<feature type="transmembrane region" description="Helical" evidence="7">
    <location>
        <begin position="12"/>
        <end position="31"/>
    </location>
</feature>
<evidence type="ECO:0000256" key="5">
    <source>
        <dbReference type="ARBA" id="ARBA00022989"/>
    </source>
</evidence>
<evidence type="ECO:0000256" key="3">
    <source>
        <dbReference type="ARBA" id="ARBA00022475"/>
    </source>
</evidence>
<dbReference type="Pfam" id="PF01757">
    <property type="entry name" value="Acyl_transf_3"/>
    <property type="match status" value="1"/>
</dbReference>
<feature type="transmembrane region" description="Helical" evidence="7">
    <location>
        <begin position="132"/>
        <end position="152"/>
    </location>
</feature>
<feature type="transmembrane region" description="Helical" evidence="7">
    <location>
        <begin position="311"/>
        <end position="332"/>
    </location>
</feature>
<evidence type="ECO:0000256" key="2">
    <source>
        <dbReference type="ARBA" id="ARBA00007400"/>
    </source>
</evidence>
<evidence type="ECO:0000256" key="1">
    <source>
        <dbReference type="ARBA" id="ARBA00004651"/>
    </source>
</evidence>
<keyword evidence="5 7" id="KW-1133">Transmembrane helix</keyword>
<gene>
    <name evidence="9" type="ORF">A130_08260</name>
</gene>
<feature type="transmembrane region" description="Helical" evidence="7">
    <location>
        <begin position="252"/>
        <end position="269"/>
    </location>
</feature>
<evidence type="ECO:0000313" key="9">
    <source>
        <dbReference type="EMBL" id="OEE71111.1"/>
    </source>
</evidence>
<keyword evidence="10" id="KW-1185">Reference proteome</keyword>
<protein>
    <submittedName>
        <fullName evidence="9">Acyltransferase</fullName>
    </submittedName>
</protein>
<dbReference type="Proteomes" id="UP000094165">
    <property type="component" value="Unassembled WGS sequence"/>
</dbReference>
<name>A0A1E5CMU6_9VIBR</name>
<evidence type="ECO:0000313" key="10">
    <source>
        <dbReference type="Proteomes" id="UP000094165"/>
    </source>
</evidence>
<comment type="similarity">
    <text evidence="2">Belongs to the acyltransferase 3 family.</text>
</comment>
<dbReference type="PANTHER" id="PTHR40074:SF2">
    <property type="entry name" value="O-ACETYLTRANSFERASE WECH"/>
    <property type="match status" value="1"/>
</dbReference>
<accession>A0A1E5CMU6</accession>
<feature type="transmembrane region" description="Helical" evidence="7">
    <location>
        <begin position="159"/>
        <end position="178"/>
    </location>
</feature>
<evidence type="ECO:0000256" key="4">
    <source>
        <dbReference type="ARBA" id="ARBA00022692"/>
    </source>
</evidence>
<evidence type="ECO:0000256" key="7">
    <source>
        <dbReference type="SAM" id="Phobius"/>
    </source>
</evidence>
<feature type="transmembrane region" description="Helical" evidence="7">
    <location>
        <begin position="37"/>
        <end position="57"/>
    </location>
</feature>
<comment type="subcellular location">
    <subcellularLocation>
        <location evidence="1">Cell membrane</location>
        <topology evidence="1">Multi-pass membrane protein</topology>
    </subcellularLocation>
</comment>
<dbReference type="GO" id="GO:0009246">
    <property type="term" value="P:enterobacterial common antigen biosynthetic process"/>
    <property type="evidence" value="ECO:0007669"/>
    <property type="project" value="TreeGrafter"/>
</dbReference>
<dbReference type="AlphaFoldDB" id="A0A1E5CMU6"/>
<dbReference type="PANTHER" id="PTHR40074">
    <property type="entry name" value="O-ACETYLTRANSFERASE WECH"/>
    <property type="match status" value="1"/>
</dbReference>
<evidence type="ECO:0000256" key="6">
    <source>
        <dbReference type="ARBA" id="ARBA00023136"/>
    </source>
</evidence>
<dbReference type="GO" id="GO:0016413">
    <property type="term" value="F:O-acetyltransferase activity"/>
    <property type="evidence" value="ECO:0007669"/>
    <property type="project" value="TreeGrafter"/>
</dbReference>